<dbReference type="Pfam" id="PF01368">
    <property type="entry name" value="DHH"/>
    <property type="match status" value="1"/>
</dbReference>
<organism evidence="3">
    <name type="scientific">candidate division WWE3 bacterium</name>
    <dbReference type="NCBI Taxonomy" id="2053526"/>
    <lineage>
        <taxon>Bacteria</taxon>
        <taxon>Katanobacteria</taxon>
    </lineage>
</organism>
<dbReference type="InterPro" id="IPR003156">
    <property type="entry name" value="DHHA1_dom"/>
</dbReference>
<dbReference type="GO" id="GO:0003676">
    <property type="term" value="F:nucleic acid binding"/>
    <property type="evidence" value="ECO:0007669"/>
    <property type="project" value="InterPro"/>
</dbReference>
<name>A0A7C1T5Y5_UNCKA</name>
<dbReference type="Proteomes" id="UP000885744">
    <property type="component" value="Unassembled WGS sequence"/>
</dbReference>
<dbReference type="InterPro" id="IPR001667">
    <property type="entry name" value="DDH_dom"/>
</dbReference>
<evidence type="ECO:0000259" key="2">
    <source>
        <dbReference type="Pfam" id="PF02272"/>
    </source>
</evidence>
<dbReference type="Gene3D" id="3.10.310.30">
    <property type="match status" value="1"/>
</dbReference>
<feature type="domain" description="DDH" evidence="1">
    <location>
        <begin position="16"/>
        <end position="161"/>
    </location>
</feature>
<reference evidence="3" key="1">
    <citation type="journal article" date="2020" name="mSystems">
        <title>Genome- and Community-Level Interaction Insights into Carbon Utilization and Element Cycling Functions of Hydrothermarchaeota in Hydrothermal Sediment.</title>
        <authorList>
            <person name="Zhou Z."/>
            <person name="Liu Y."/>
            <person name="Xu W."/>
            <person name="Pan J."/>
            <person name="Luo Z.H."/>
            <person name="Li M."/>
        </authorList>
    </citation>
    <scope>NUCLEOTIDE SEQUENCE [LARGE SCALE GENOMIC DNA]</scope>
    <source>
        <strain evidence="3">HyVt-365</strain>
    </source>
</reference>
<dbReference type="InterPro" id="IPR038763">
    <property type="entry name" value="DHH_sf"/>
</dbReference>
<protein>
    <submittedName>
        <fullName evidence="3">Bifunctional oligoribonuclease/PAP phosphatase NrnA</fullName>
    </submittedName>
</protein>
<gene>
    <name evidence="3" type="ORF">ENI09_01475</name>
</gene>
<proteinExistence type="predicted"/>
<sequence length="324" mass="35842">MDSPKTILKTVKAANRILIPLHLRPDGDMVGSALACYHFLKSLRKTVVLISADPVDKTFSFLPGEKRIKIEDPAKLDLAKFDLIILLDNGDPFRYSKAGRVDLPPQLLLINIDHHDSNREFGDLNYVNENAAAAAEILLDLFQAWKVNITPDMANCLLTAIYTDTIGFMSKKTSAETLTKAAYLIKRGANRGKIVENAFQSWSPKTPRIWSVLLNNMKTRKSIAYSQISYKDLKKTGCTSEELSSARGFAASELLLPINNIKAAAIFTEENPKQIRVSMRSKDRFSVENVAKIMGGGGHANSAAFNYAGNLKDAVSKTLKHLTK</sequence>
<dbReference type="PANTHER" id="PTHR47618">
    <property type="entry name" value="BIFUNCTIONAL OLIGORIBONUCLEASE AND PAP PHOSPHATASE NRNA"/>
    <property type="match status" value="1"/>
</dbReference>
<dbReference type="SUPFAM" id="SSF64182">
    <property type="entry name" value="DHH phosphoesterases"/>
    <property type="match status" value="1"/>
</dbReference>
<comment type="caution">
    <text evidence="3">The sequence shown here is derived from an EMBL/GenBank/DDBJ whole genome shotgun (WGS) entry which is preliminary data.</text>
</comment>
<dbReference type="Pfam" id="PF02272">
    <property type="entry name" value="DHHA1"/>
    <property type="match status" value="1"/>
</dbReference>
<feature type="domain" description="DHHA1" evidence="2">
    <location>
        <begin position="250"/>
        <end position="320"/>
    </location>
</feature>
<evidence type="ECO:0000259" key="1">
    <source>
        <dbReference type="Pfam" id="PF01368"/>
    </source>
</evidence>
<accession>A0A7C1T5Y5</accession>
<dbReference type="Gene3D" id="3.90.1640.10">
    <property type="entry name" value="inorganic pyrophosphatase (n-terminal core)"/>
    <property type="match status" value="1"/>
</dbReference>
<dbReference type="EMBL" id="DRHH01000061">
    <property type="protein sequence ID" value="HEB14059.1"/>
    <property type="molecule type" value="Genomic_DNA"/>
</dbReference>
<evidence type="ECO:0000313" key="3">
    <source>
        <dbReference type="EMBL" id="HEB14059.1"/>
    </source>
</evidence>
<dbReference type="InterPro" id="IPR051319">
    <property type="entry name" value="Oligoribo/pAp-PDE_c-di-AMP_PDE"/>
</dbReference>
<dbReference type="PANTHER" id="PTHR47618:SF1">
    <property type="entry name" value="BIFUNCTIONAL OLIGORIBONUCLEASE AND PAP PHOSPHATASE NRNA"/>
    <property type="match status" value="1"/>
</dbReference>
<dbReference type="AlphaFoldDB" id="A0A7C1T5Y5"/>